<feature type="domain" description="Reverse transcriptase" evidence="1">
    <location>
        <begin position="262"/>
        <end position="532"/>
    </location>
</feature>
<keyword evidence="3" id="KW-1185">Reference proteome</keyword>
<dbReference type="STRING" id="69332.A0A388L4M7"/>
<reference evidence="2 3" key="1">
    <citation type="journal article" date="2018" name="Cell">
        <title>The Chara Genome: Secondary Complexity and Implications for Plant Terrestrialization.</title>
        <authorList>
            <person name="Nishiyama T."/>
            <person name="Sakayama H."/>
            <person name="Vries J.D."/>
            <person name="Buschmann H."/>
            <person name="Saint-Marcoux D."/>
            <person name="Ullrich K.K."/>
            <person name="Haas F.B."/>
            <person name="Vanderstraeten L."/>
            <person name="Becker D."/>
            <person name="Lang D."/>
            <person name="Vosolsobe S."/>
            <person name="Rombauts S."/>
            <person name="Wilhelmsson P.K.I."/>
            <person name="Janitza P."/>
            <person name="Kern R."/>
            <person name="Heyl A."/>
            <person name="Rumpler F."/>
            <person name="Villalobos L.I.A.C."/>
            <person name="Clay J.M."/>
            <person name="Skokan R."/>
            <person name="Toyoda A."/>
            <person name="Suzuki Y."/>
            <person name="Kagoshima H."/>
            <person name="Schijlen E."/>
            <person name="Tajeshwar N."/>
            <person name="Catarino B."/>
            <person name="Hetherington A.J."/>
            <person name="Saltykova A."/>
            <person name="Bonnot C."/>
            <person name="Breuninger H."/>
            <person name="Symeonidi A."/>
            <person name="Radhakrishnan G.V."/>
            <person name="Van Nieuwerburgh F."/>
            <person name="Deforce D."/>
            <person name="Chang C."/>
            <person name="Karol K.G."/>
            <person name="Hedrich R."/>
            <person name="Ulvskov P."/>
            <person name="Glockner G."/>
            <person name="Delwiche C.F."/>
            <person name="Petrasek J."/>
            <person name="Van de Peer Y."/>
            <person name="Friml J."/>
            <person name="Beilby M."/>
            <person name="Dolan L."/>
            <person name="Kohara Y."/>
            <person name="Sugano S."/>
            <person name="Fujiyama A."/>
            <person name="Delaux P.-M."/>
            <person name="Quint M."/>
            <person name="TheiBen G."/>
            <person name="Hagemann M."/>
            <person name="Harholt J."/>
            <person name="Dunand C."/>
            <person name="Zachgo S."/>
            <person name="Langdale J."/>
            <person name="Maumus F."/>
            <person name="Straeten D.V.D."/>
            <person name="Gould S.B."/>
            <person name="Rensing S.A."/>
        </authorList>
    </citation>
    <scope>NUCLEOTIDE SEQUENCE [LARGE SCALE GENOMIC DNA]</scope>
    <source>
        <strain evidence="2 3">S276</strain>
    </source>
</reference>
<proteinExistence type="predicted"/>
<evidence type="ECO:0000259" key="1">
    <source>
        <dbReference type="PROSITE" id="PS50878"/>
    </source>
</evidence>
<dbReference type="PROSITE" id="PS51257">
    <property type="entry name" value="PROKAR_LIPOPROTEIN"/>
    <property type="match status" value="1"/>
</dbReference>
<dbReference type="EMBL" id="BFEA01000263">
    <property type="protein sequence ID" value="GBG77254.1"/>
    <property type="molecule type" value="Genomic_DNA"/>
</dbReference>
<protein>
    <recommendedName>
        <fullName evidence="1">Reverse transcriptase domain-containing protein</fullName>
    </recommendedName>
</protein>
<comment type="caution">
    <text evidence="2">The sequence shown here is derived from an EMBL/GenBank/DDBJ whole genome shotgun (WGS) entry which is preliminary data.</text>
</comment>
<dbReference type="InterPro" id="IPR000477">
    <property type="entry name" value="RT_dom"/>
</dbReference>
<dbReference type="Pfam" id="PF00078">
    <property type="entry name" value="RVT_1"/>
    <property type="match status" value="1"/>
</dbReference>
<dbReference type="PANTHER" id="PTHR19446">
    <property type="entry name" value="REVERSE TRANSCRIPTASES"/>
    <property type="match status" value="1"/>
</dbReference>
<dbReference type="InterPro" id="IPR043502">
    <property type="entry name" value="DNA/RNA_pol_sf"/>
</dbReference>
<dbReference type="SUPFAM" id="SSF56672">
    <property type="entry name" value="DNA/RNA polymerases"/>
    <property type="match status" value="1"/>
</dbReference>
<dbReference type="OrthoDB" id="1932527at2759"/>
<dbReference type="PROSITE" id="PS50878">
    <property type="entry name" value="RT_POL"/>
    <property type="match status" value="1"/>
</dbReference>
<accession>A0A388L4M7</accession>
<name>A0A388L4M7_CHABU</name>
<dbReference type="Proteomes" id="UP000265515">
    <property type="component" value="Unassembled WGS sequence"/>
</dbReference>
<dbReference type="AlphaFoldDB" id="A0A388L4M7"/>
<evidence type="ECO:0000313" key="3">
    <source>
        <dbReference type="Proteomes" id="UP000265515"/>
    </source>
</evidence>
<evidence type="ECO:0000313" key="2">
    <source>
        <dbReference type="EMBL" id="GBG77254.1"/>
    </source>
</evidence>
<sequence>METGRPPASVPAWVFSCPDYRPIVLRFWEDWAEQCPQEEYLPRITEAIAALRSMLLSKLRVQRMAHQRIGQEYVERLLMLDKGPGDTDEDEWWAEQVELARQWRESQMEDATCWGHRNKEAWIVVGEKMARRFFAELKKKKASTVMTAMTHLFDLTIGRQDTTRGILKCVTDLYKDLLTEEETWSSEAMATQAENEVWQHVRTRLDLDCSCRLDQDISKEEVEAAIRELSRLKASGLDGMPIELFKEFKCFFATLLTQAFNEALMHDSLPVGFADAYVVLLYKKGPKEDVKNWRPISILNAIYKILAKVMATRVNGVLPRLIHPTQTGFVPGRQIVTNILLAQQLLEEGEVSGQSLAFISIDLQKAYDRVRWEFLLQAMARRGFGSTFRGWVRTMLNQAYTVMQVNGVRSERLKVTRSVRQRCPLSPALYVIYIESLHELLRGDLRLQGLRLRQGDELRSLAFADDTGAIILPTVQQLRFLQEDLGIFCKFSGARVNWEKSHGVLPPDMEPPEGWDLPSAAEGRTRFLGASIAPSWGGVEQMPMQAVAATSKLNAWAKAVHLGVFGKALVIKNSILATLWYAGAIHMSGRRTFAYLRHAIQAYLWSNNADSQTSICRVAWSKLTQPRAEGGLGLLEPRLQMMALQMRHLVWYTC</sequence>
<dbReference type="Gramene" id="GBG77254">
    <property type="protein sequence ID" value="GBG77254"/>
    <property type="gene ID" value="CBR_g23582"/>
</dbReference>
<organism evidence="2 3">
    <name type="scientific">Chara braunii</name>
    <name type="common">Braun's stonewort</name>
    <dbReference type="NCBI Taxonomy" id="69332"/>
    <lineage>
        <taxon>Eukaryota</taxon>
        <taxon>Viridiplantae</taxon>
        <taxon>Streptophyta</taxon>
        <taxon>Charophyceae</taxon>
        <taxon>Charales</taxon>
        <taxon>Characeae</taxon>
        <taxon>Chara</taxon>
    </lineage>
</organism>
<gene>
    <name evidence="2" type="ORF">CBR_g23582</name>
</gene>
<dbReference type="CDD" id="cd01650">
    <property type="entry name" value="RT_nLTR_like"/>
    <property type="match status" value="1"/>
</dbReference>